<accession>A0A8S3Y659</accession>
<feature type="compositionally biased region" description="Basic residues" evidence="6">
    <location>
        <begin position="755"/>
        <end position="770"/>
    </location>
</feature>
<name>A0A8S3Y659_PARAO</name>
<feature type="region of interest" description="Disordered" evidence="6">
    <location>
        <begin position="1272"/>
        <end position="1295"/>
    </location>
</feature>
<dbReference type="Pfam" id="PF01344">
    <property type="entry name" value="Kelch_1"/>
    <property type="match status" value="12"/>
</dbReference>
<dbReference type="InterPro" id="IPR006652">
    <property type="entry name" value="Kelch_1"/>
</dbReference>
<feature type="region of interest" description="Disordered" evidence="6">
    <location>
        <begin position="1367"/>
        <end position="1392"/>
    </location>
</feature>
<organism evidence="8 9">
    <name type="scientific">Parnassius apollo</name>
    <name type="common">Apollo butterfly</name>
    <name type="synonym">Papilio apollo</name>
    <dbReference type="NCBI Taxonomy" id="110799"/>
    <lineage>
        <taxon>Eukaryota</taxon>
        <taxon>Metazoa</taxon>
        <taxon>Ecdysozoa</taxon>
        <taxon>Arthropoda</taxon>
        <taxon>Hexapoda</taxon>
        <taxon>Insecta</taxon>
        <taxon>Pterygota</taxon>
        <taxon>Neoptera</taxon>
        <taxon>Endopterygota</taxon>
        <taxon>Lepidoptera</taxon>
        <taxon>Glossata</taxon>
        <taxon>Ditrysia</taxon>
        <taxon>Papilionoidea</taxon>
        <taxon>Papilionidae</taxon>
        <taxon>Parnassiinae</taxon>
        <taxon>Parnassini</taxon>
        <taxon>Parnassius</taxon>
        <taxon>Parnassius</taxon>
    </lineage>
</organism>
<evidence type="ECO:0000256" key="5">
    <source>
        <dbReference type="ARBA" id="ARBA00023203"/>
    </source>
</evidence>
<keyword evidence="9" id="KW-1185">Reference proteome</keyword>
<evidence type="ECO:0000313" key="8">
    <source>
        <dbReference type="EMBL" id="CAG5048068.1"/>
    </source>
</evidence>
<feature type="domain" description="BTB" evidence="7">
    <location>
        <begin position="52"/>
        <end position="119"/>
    </location>
</feature>
<evidence type="ECO:0000256" key="2">
    <source>
        <dbReference type="ARBA" id="ARBA00022441"/>
    </source>
</evidence>
<comment type="caution">
    <text evidence="8">The sequence shown here is derived from an EMBL/GenBank/DDBJ whole genome shotgun (WGS) entry which is preliminary data.</text>
</comment>
<evidence type="ECO:0000256" key="1">
    <source>
        <dbReference type="ARBA" id="ARBA00004906"/>
    </source>
</evidence>
<feature type="compositionally biased region" description="Low complexity" evidence="6">
    <location>
        <begin position="1207"/>
        <end position="1224"/>
    </location>
</feature>
<feature type="region of interest" description="Disordered" evidence="6">
    <location>
        <begin position="1084"/>
        <end position="1114"/>
    </location>
</feature>
<dbReference type="CDD" id="cd18459">
    <property type="entry name" value="BACK_KLHL20"/>
    <property type="match status" value="1"/>
</dbReference>
<feature type="compositionally biased region" description="Basic residues" evidence="6">
    <location>
        <begin position="1084"/>
        <end position="1097"/>
    </location>
</feature>
<feature type="compositionally biased region" description="Low complexity" evidence="6">
    <location>
        <begin position="880"/>
        <end position="894"/>
    </location>
</feature>
<dbReference type="SMART" id="SM00225">
    <property type="entry name" value="BTB"/>
    <property type="match status" value="1"/>
</dbReference>
<feature type="compositionally biased region" description="Basic residues" evidence="6">
    <location>
        <begin position="867"/>
        <end position="879"/>
    </location>
</feature>
<dbReference type="SMART" id="SM00875">
    <property type="entry name" value="BACK"/>
    <property type="match status" value="1"/>
</dbReference>
<feature type="compositionally biased region" description="Low complexity" evidence="6">
    <location>
        <begin position="553"/>
        <end position="567"/>
    </location>
</feature>
<feature type="compositionally biased region" description="Basic residues" evidence="6">
    <location>
        <begin position="431"/>
        <end position="443"/>
    </location>
</feature>
<feature type="compositionally biased region" description="Gly residues" evidence="6">
    <location>
        <begin position="14"/>
        <end position="24"/>
    </location>
</feature>
<dbReference type="InterPro" id="IPR011705">
    <property type="entry name" value="BACK"/>
</dbReference>
<keyword evidence="5" id="KW-0009">Actin-binding</keyword>
<dbReference type="Proteomes" id="UP000691718">
    <property type="component" value="Unassembled WGS sequence"/>
</dbReference>
<feature type="compositionally biased region" description="Low complexity" evidence="6">
    <location>
        <begin position="989"/>
        <end position="1003"/>
    </location>
</feature>
<dbReference type="PANTHER" id="PTHR24412:SF451">
    <property type="entry name" value="KELCH-LIKE PROTEIN 20"/>
    <property type="match status" value="1"/>
</dbReference>
<feature type="region of interest" description="Disordered" evidence="6">
    <location>
        <begin position="537"/>
        <end position="569"/>
    </location>
</feature>
<keyword evidence="3" id="KW-0677">Repeat</keyword>
<comment type="pathway">
    <text evidence="1">Protein modification; protein ubiquitination.</text>
</comment>
<dbReference type="PANTHER" id="PTHR24412">
    <property type="entry name" value="KELCH PROTEIN"/>
    <property type="match status" value="1"/>
</dbReference>
<feature type="region of interest" description="Disordered" evidence="6">
    <location>
        <begin position="1"/>
        <end position="32"/>
    </location>
</feature>
<feature type="compositionally biased region" description="Low complexity" evidence="6">
    <location>
        <begin position="662"/>
        <end position="677"/>
    </location>
</feature>
<dbReference type="SMART" id="SM00612">
    <property type="entry name" value="Kelch"/>
    <property type="match status" value="12"/>
</dbReference>
<dbReference type="FunFam" id="1.25.40.420:FF:000001">
    <property type="entry name" value="Kelch-like family member 12"/>
    <property type="match status" value="1"/>
</dbReference>
<feature type="region of interest" description="Disordered" evidence="6">
    <location>
        <begin position="648"/>
        <end position="678"/>
    </location>
</feature>
<dbReference type="Pfam" id="PF07707">
    <property type="entry name" value="BACK"/>
    <property type="match status" value="1"/>
</dbReference>
<feature type="region of interest" description="Disordered" evidence="6">
    <location>
        <begin position="431"/>
        <end position="459"/>
    </location>
</feature>
<feature type="compositionally biased region" description="Low complexity" evidence="6">
    <location>
        <begin position="1098"/>
        <end position="1111"/>
    </location>
</feature>
<feature type="compositionally biased region" description="Low complexity" evidence="6">
    <location>
        <begin position="444"/>
        <end position="459"/>
    </location>
</feature>
<dbReference type="OrthoDB" id="45365at2759"/>
<feature type="region of interest" description="Disordered" evidence="6">
    <location>
        <begin position="867"/>
        <end position="897"/>
    </location>
</feature>
<feature type="compositionally biased region" description="Basic residues" evidence="6">
    <location>
        <begin position="537"/>
        <end position="552"/>
    </location>
</feature>
<keyword evidence="2" id="KW-0880">Kelch repeat</keyword>
<dbReference type="InterPro" id="IPR000210">
    <property type="entry name" value="BTB/POZ_dom"/>
</dbReference>
<evidence type="ECO:0000256" key="4">
    <source>
        <dbReference type="ARBA" id="ARBA00022786"/>
    </source>
</evidence>
<feature type="compositionally biased region" description="Low complexity" evidence="6">
    <location>
        <begin position="1376"/>
        <end position="1391"/>
    </location>
</feature>
<evidence type="ECO:0000313" key="9">
    <source>
        <dbReference type="Proteomes" id="UP000691718"/>
    </source>
</evidence>
<evidence type="ECO:0000256" key="3">
    <source>
        <dbReference type="ARBA" id="ARBA00022737"/>
    </source>
</evidence>
<proteinExistence type="predicted"/>
<gene>
    <name evidence="8" type="ORF">PAPOLLO_LOCUS24085</name>
</gene>
<evidence type="ECO:0000256" key="6">
    <source>
        <dbReference type="SAM" id="MobiDB-lite"/>
    </source>
</evidence>
<reference evidence="8" key="1">
    <citation type="submission" date="2021-04" db="EMBL/GenBank/DDBJ databases">
        <authorList>
            <person name="Tunstrom K."/>
        </authorList>
    </citation>
    <scope>NUCLEOTIDE SEQUENCE</scope>
</reference>
<dbReference type="EMBL" id="CAJQZP010001459">
    <property type="protein sequence ID" value="CAG5048068.1"/>
    <property type="molecule type" value="Genomic_DNA"/>
</dbReference>
<feature type="compositionally biased region" description="Basic residues" evidence="6">
    <location>
        <begin position="975"/>
        <end position="988"/>
    </location>
</feature>
<sequence>MQLGNARGHKRMGEGGSPGGGGSGARLSHTSEKHPRAILGELSALRRHRELCDVVLNVANRKLFAHRVILSACSPYFRAMFTGELAESRATEVTIRDVDEQAMEQLVEFCYTAHIVVEESNVQALLPAACLLQLQEIQDVCCEFLKRQLDCSNCLGIRAFADTHSCRELLRIADKFTQQNFPEVMESEEFLLLPAAQLIDIVSSDELNVRSEEQTFQAVMSWVKYNVAERRQHLAQVLQHVRLPLLSPKFLVGTVSSELLVRSDDACRDLLDEAKNYLLLPQERPLMQGPRTRPRKPSRRGEVLFAVGGWCSGDAIASVERFDPQSGEWKMVAPMSKRRCGVGVAVLHDLLYAVGGHDGQSYLNSIERYDPQTNQWCGAVAPTSSCRTSVGVAVLDGALYAVGGQDGVQCLNHVERYDPKDNRWTKVRARAGRRAVRRGRAGRRAVPQPRRAVRPQGQPLDQGTCPCWTARCTQWAGRTACSASTTSSGTTPRTTAGPRYVAVLDGALYAVGGQDGVQCLNHVERYDPKDNRWTKVRGRAGRRAVRSGRAGRRAVPQPRRAVRPQGQPLDQGTCPCWTARCTPWAGRTACSASTTSSGTTPRRTAGPRYVPVLDGALYAVGGQDGVQCLNHVERYDPKDNRWTKVRARAGRRAVRRGRAGRRAVPQPRRAVRPQGQPLDQGTCPCWTARCTPWAGRTACSASTTSSGTTPRTTAGPRYVPVLDGALYAVGGQDGVQCLNHVERYDPKENRWTKVRGRAGRRAVRRGRAGRRAVPQPRRAVRPQGQSLDQGTCPCWTARCTPWAGRTACSASTTSSGTTPRTIAGPRYVPVLDGALYAVGGQDGVQCLNHVERYDPKDNRWTKVRARAGRRAVRRGRAGRRAVPQPRRAVRPQGQSLDQGTCPCWTARCTPWAGRTACSASTTSSGTTPRTIAGPRYVPVLDGALYAVGGQDGVQCLNHVERYDPKDNRWTKVRARAGRRAVRRGRAGRRAVPQPRRAVRPQGQSLDQGTCPCWTARCTPWAGRTACSASTTSSGTTPRTIAGPRYVPVLDGALYAVGGQDGVQCLNHVERYDPKDNRWTKVRARAGRRAVRRGRAGRRAVPQPRRAVRPQGEPLDQGTCPCWTARCTPWAGRTACSASTTSSGTTPRTIAGPRYVPVLDGALYAVGGQDGVQCLNHVERYDPKDNRWTKVRARAGRRAVRRGRAGRRAVPQPRRAVRPPRTTAGPRYVPVLDGALYAVGGQDGVQCLNHVERYDPKDNRWTKVRARAGRRAVRRGRAGRRAVPQPRRAVRPQGEPLDQESLISSFVCLTPLLTFARTTAGPRYVAVLDGALYAVGGQDGVQCLNHVERYDPKDNRWTKVRGRAGRRAVRRGRAGRRAVPQPRRAVRPQGQPLDQGTWPCWTARCTPWAGRTACSASITSSGTTPGTTAGPRYVAVLDGALYAVGG</sequence>
<evidence type="ECO:0000259" key="7">
    <source>
        <dbReference type="PROSITE" id="PS50097"/>
    </source>
</evidence>
<feature type="region of interest" description="Disordered" evidence="6">
    <location>
        <begin position="755"/>
        <end position="788"/>
    </location>
</feature>
<dbReference type="PROSITE" id="PS50097">
    <property type="entry name" value="BTB"/>
    <property type="match status" value="1"/>
</dbReference>
<feature type="compositionally biased region" description="Low complexity" evidence="6">
    <location>
        <begin position="771"/>
        <end position="785"/>
    </location>
</feature>
<keyword evidence="4" id="KW-0833">Ubl conjugation pathway</keyword>
<feature type="compositionally biased region" description="Basic residues" evidence="6">
    <location>
        <begin position="648"/>
        <end position="661"/>
    </location>
</feature>
<feature type="compositionally biased region" description="Basic residues" evidence="6">
    <location>
        <begin position="1193"/>
        <end position="1206"/>
    </location>
</feature>
<dbReference type="Pfam" id="PF00651">
    <property type="entry name" value="BTB"/>
    <property type="match status" value="1"/>
</dbReference>
<dbReference type="FunFam" id="3.30.710.10:FF:000001">
    <property type="entry name" value="Kelch-like family member 20"/>
    <property type="match status" value="1"/>
</dbReference>
<feature type="region of interest" description="Disordered" evidence="6">
    <location>
        <begin position="975"/>
        <end position="1006"/>
    </location>
</feature>
<feature type="region of interest" description="Disordered" evidence="6">
    <location>
        <begin position="1193"/>
        <end position="1224"/>
    </location>
</feature>
<protein>
    <submittedName>
        <fullName evidence="8">(apollo) hypothetical protein</fullName>
    </submittedName>
</protein>
<dbReference type="GO" id="GO:0003779">
    <property type="term" value="F:actin binding"/>
    <property type="evidence" value="ECO:0007669"/>
    <property type="project" value="UniProtKB-KW"/>
</dbReference>
<feature type="compositionally biased region" description="Low complexity" evidence="6">
    <location>
        <begin position="1280"/>
        <end position="1293"/>
    </location>
</feature>